<dbReference type="PROSITE" id="PS00611">
    <property type="entry name" value="HISOL_DEHYDROGENASE"/>
    <property type="match status" value="1"/>
</dbReference>
<comment type="pathway">
    <text evidence="8">Amino-acid biosynthesis; L-histidine biosynthesis; L-histidine from 5-phospho-alpha-D-ribose 1-diphosphate: step 9/9.</text>
</comment>
<gene>
    <name evidence="8" type="primary">hisD</name>
    <name evidence="11" type="ORF">J2S03_001904</name>
</gene>
<comment type="cofactor">
    <cofactor evidence="8">
        <name>Zn(2+)</name>
        <dbReference type="ChEBI" id="CHEBI:29105"/>
    </cofactor>
    <text evidence="8">Binds 1 zinc ion per subunit.</text>
</comment>
<keyword evidence="6 8" id="KW-0560">Oxidoreductase</keyword>
<comment type="catalytic activity">
    <reaction evidence="7 8">
        <text>L-histidinol + 2 NAD(+) + H2O = L-histidine + 2 NADH + 3 H(+)</text>
        <dbReference type="Rhea" id="RHEA:20641"/>
        <dbReference type="ChEBI" id="CHEBI:15377"/>
        <dbReference type="ChEBI" id="CHEBI:15378"/>
        <dbReference type="ChEBI" id="CHEBI:57540"/>
        <dbReference type="ChEBI" id="CHEBI:57595"/>
        <dbReference type="ChEBI" id="CHEBI:57699"/>
        <dbReference type="ChEBI" id="CHEBI:57945"/>
        <dbReference type="EC" id="1.1.1.23"/>
    </reaction>
</comment>
<sequence length="440" mass="46203">MQQANDTPTLDIRTFPAKTFAWSRTSSQDEEAMRTVTGIVSDVHVEGDSAVRRATVEFDGVESAADAEWSLRVDTDTLAQAWASLPADLQGALQRAAERICTFHAAQLPRDIQQTDADGAALGMVWRPLRRVGVYAPGGRAAYPSTVLMNVIPAQVAGVTEIALVSPPSGETGLPHPLVLAAAHLLGVKEVYRVGGAQAIAALAYGTETIARVDKVVGPGNLYVALAKRAVMGDVGIDSIAGPSEVFIVADATANPAYVAADMLAQAEHDPQAGAVLVTLDSALGEAVKAELSRQLAELPRRDVASQALARWGAIVVADNLDEAMQVVNESAPEHVELMLAETETALKSLRAAGAVFIGPYSPEPVGDYYAGPNHVLPTHGSARYASGLGVLDFVRRMTVVSYSAATLEAHAPDIVRLAEAEGLTAHARAVAMRLRGAQS</sequence>
<feature type="binding site" evidence="8">
    <location>
        <position position="422"/>
    </location>
    <ligand>
        <name>substrate</name>
    </ligand>
</feature>
<feature type="binding site" evidence="8">
    <location>
        <position position="198"/>
    </location>
    <ligand>
        <name>NAD(+)</name>
        <dbReference type="ChEBI" id="CHEBI:57540"/>
    </ligand>
</feature>
<accession>A0ABT9XIA9</accession>
<dbReference type="NCBIfam" id="TIGR00069">
    <property type="entry name" value="hisD"/>
    <property type="match status" value="1"/>
</dbReference>
<feature type="binding site" evidence="8">
    <location>
        <position position="335"/>
    </location>
    <ligand>
        <name>substrate</name>
    </ligand>
</feature>
<dbReference type="GO" id="GO:0004399">
    <property type="term" value="F:histidinol dehydrogenase activity"/>
    <property type="evidence" value="ECO:0007669"/>
    <property type="project" value="UniProtKB-EC"/>
</dbReference>
<dbReference type="EMBL" id="JAUSTP010000013">
    <property type="protein sequence ID" value="MDQ0190041.1"/>
    <property type="molecule type" value="Genomic_DNA"/>
</dbReference>
<feature type="active site" description="Proton acceptor" evidence="8">
    <location>
        <position position="334"/>
    </location>
</feature>
<evidence type="ECO:0000256" key="7">
    <source>
        <dbReference type="ARBA" id="ARBA00049489"/>
    </source>
</evidence>
<evidence type="ECO:0000256" key="9">
    <source>
        <dbReference type="PIRNR" id="PIRNR000099"/>
    </source>
</evidence>
<dbReference type="Gene3D" id="1.20.5.1300">
    <property type="match status" value="1"/>
</dbReference>
<dbReference type="PIRSF" id="PIRSF000099">
    <property type="entry name" value="Histidinol_dh"/>
    <property type="match status" value="1"/>
</dbReference>
<dbReference type="Pfam" id="PF00815">
    <property type="entry name" value="Histidinol_dh"/>
    <property type="match status" value="1"/>
</dbReference>
<feature type="binding site" evidence="8">
    <location>
        <position position="368"/>
    </location>
    <ligand>
        <name>Zn(2+)</name>
        <dbReference type="ChEBI" id="CHEBI:29105"/>
    </ligand>
</feature>
<dbReference type="SUPFAM" id="SSF53720">
    <property type="entry name" value="ALDH-like"/>
    <property type="match status" value="1"/>
</dbReference>
<feature type="binding site" evidence="8">
    <location>
        <position position="135"/>
    </location>
    <ligand>
        <name>NAD(+)</name>
        <dbReference type="ChEBI" id="CHEBI:57540"/>
    </ligand>
</feature>
<keyword evidence="8" id="KW-0368">Histidine biosynthesis</keyword>
<evidence type="ECO:0000256" key="10">
    <source>
        <dbReference type="RuleBase" id="RU004175"/>
    </source>
</evidence>
<dbReference type="HAMAP" id="MF_01024">
    <property type="entry name" value="HisD"/>
    <property type="match status" value="1"/>
</dbReference>
<evidence type="ECO:0000313" key="12">
    <source>
        <dbReference type="Proteomes" id="UP001232973"/>
    </source>
</evidence>
<dbReference type="PANTHER" id="PTHR21256:SF2">
    <property type="entry name" value="HISTIDINE BIOSYNTHESIS TRIFUNCTIONAL PROTEIN"/>
    <property type="match status" value="1"/>
</dbReference>
<evidence type="ECO:0000256" key="1">
    <source>
        <dbReference type="ARBA" id="ARBA00003850"/>
    </source>
</evidence>
<evidence type="ECO:0000256" key="6">
    <source>
        <dbReference type="ARBA" id="ARBA00023002"/>
    </source>
</evidence>
<evidence type="ECO:0000256" key="8">
    <source>
        <dbReference type="HAMAP-Rule" id="MF_01024"/>
    </source>
</evidence>
<dbReference type="InterPro" id="IPR016161">
    <property type="entry name" value="Ald_DH/histidinol_DH"/>
</dbReference>
<feature type="binding site" evidence="8">
    <location>
        <position position="221"/>
    </location>
    <ligand>
        <name>NAD(+)</name>
        <dbReference type="ChEBI" id="CHEBI:57540"/>
    </ligand>
</feature>
<protein>
    <recommendedName>
        <fullName evidence="3 8">Histidinol dehydrogenase</fullName>
        <shortName evidence="8">HDH</shortName>
        <ecNumber evidence="3 8">1.1.1.23</ecNumber>
    </recommendedName>
</protein>
<evidence type="ECO:0000256" key="2">
    <source>
        <dbReference type="ARBA" id="ARBA00010178"/>
    </source>
</evidence>
<evidence type="ECO:0000256" key="4">
    <source>
        <dbReference type="ARBA" id="ARBA00022723"/>
    </source>
</evidence>
<feature type="binding site" evidence="8">
    <location>
        <position position="266"/>
    </location>
    <ligand>
        <name>substrate</name>
    </ligand>
</feature>
<feature type="binding site" evidence="8">
    <location>
        <position position="427"/>
    </location>
    <ligand>
        <name>Zn(2+)</name>
        <dbReference type="ChEBI" id="CHEBI:29105"/>
    </ligand>
</feature>
<dbReference type="InterPro" id="IPR022695">
    <property type="entry name" value="Histidinol_DH_monofunct"/>
</dbReference>
<feature type="binding site" evidence="8">
    <location>
        <position position="269"/>
    </location>
    <ligand>
        <name>substrate</name>
    </ligand>
</feature>
<feature type="binding site" evidence="8">
    <location>
        <position position="244"/>
    </location>
    <ligand>
        <name>substrate</name>
    </ligand>
</feature>
<organism evidence="11 12">
    <name type="scientific">Alicyclobacillus cycloheptanicus</name>
    <dbReference type="NCBI Taxonomy" id="1457"/>
    <lineage>
        <taxon>Bacteria</taxon>
        <taxon>Bacillati</taxon>
        <taxon>Bacillota</taxon>
        <taxon>Bacilli</taxon>
        <taxon>Bacillales</taxon>
        <taxon>Alicyclobacillaceae</taxon>
        <taxon>Alicyclobacillus</taxon>
    </lineage>
</organism>
<feature type="binding site" evidence="8">
    <location>
        <position position="269"/>
    </location>
    <ligand>
        <name>Zn(2+)</name>
        <dbReference type="ChEBI" id="CHEBI:29105"/>
    </ligand>
</feature>
<dbReference type="PANTHER" id="PTHR21256">
    <property type="entry name" value="HISTIDINOL DEHYDROGENASE HDH"/>
    <property type="match status" value="1"/>
</dbReference>
<evidence type="ECO:0000256" key="5">
    <source>
        <dbReference type="ARBA" id="ARBA00022833"/>
    </source>
</evidence>
<feature type="binding site" evidence="8">
    <location>
        <position position="368"/>
    </location>
    <ligand>
        <name>substrate</name>
    </ligand>
</feature>
<dbReference type="InterPro" id="IPR012131">
    <property type="entry name" value="Hstdl_DH"/>
</dbReference>
<name>A0ABT9XIA9_9BACL</name>
<feature type="binding site" evidence="8">
    <location>
        <position position="427"/>
    </location>
    <ligand>
        <name>substrate</name>
    </ligand>
</feature>
<keyword evidence="4 8" id="KW-0479">Metal-binding</keyword>
<evidence type="ECO:0000256" key="3">
    <source>
        <dbReference type="ARBA" id="ARBA00012965"/>
    </source>
</evidence>
<comment type="function">
    <text evidence="1 8">Catalyzes the sequential NAD-dependent oxidations of L-histidinol to L-histidinaldehyde and then to L-histidine.</text>
</comment>
<reference evidence="11 12" key="1">
    <citation type="submission" date="2023-07" db="EMBL/GenBank/DDBJ databases">
        <title>Genomic Encyclopedia of Type Strains, Phase IV (KMG-IV): sequencing the most valuable type-strain genomes for metagenomic binning, comparative biology and taxonomic classification.</title>
        <authorList>
            <person name="Goeker M."/>
        </authorList>
    </citation>
    <scope>NUCLEOTIDE SEQUENCE [LARGE SCALE GENOMIC DNA]</scope>
    <source>
        <strain evidence="11 12">DSM 4006</strain>
    </source>
</reference>
<comment type="caution">
    <text evidence="11">The sequence shown here is derived from an EMBL/GenBank/DDBJ whole genome shotgun (WGS) entry which is preliminary data.</text>
</comment>
<dbReference type="PRINTS" id="PR00083">
    <property type="entry name" value="HOLDHDRGNASE"/>
</dbReference>
<proteinExistence type="inferred from homology"/>
<dbReference type="InterPro" id="IPR001692">
    <property type="entry name" value="Histidinol_DH_CS"/>
</dbReference>
<keyword evidence="12" id="KW-1185">Reference proteome</keyword>
<dbReference type="Proteomes" id="UP001232973">
    <property type="component" value="Unassembled WGS sequence"/>
</dbReference>
<comment type="similarity">
    <text evidence="2 8 9 10">Belongs to the histidinol dehydrogenase family.</text>
</comment>
<dbReference type="Gene3D" id="3.40.50.1980">
    <property type="entry name" value="Nitrogenase molybdenum iron protein domain"/>
    <property type="match status" value="2"/>
</dbReference>
<evidence type="ECO:0000313" key="11">
    <source>
        <dbReference type="EMBL" id="MDQ0190041.1"/>
    </source>
</evidence>
<feature type="active site" description="Proton acceptor" evidence="8">
    <location>
        <position position="335"/>
    </location>
</feature>
<keyword evidence="8" id="KW-0520">NAD</keyword>
<dbReference type="EC" id="1.1.1.23" evidence="3 8"/>
<feature type="binding site" evidence="8">
    <location>
        <position position="266"/>
    </location>
    <ligand>
        <name>Zn(2+)</name>
        <dbReference type="ChEBI" id="CHEBI:29105"/>
    </ligand>
</feature>
<dbReference type="CDD" id="cd06572">
    <property type="entry name" value="Histidinol_dh"/>
    <property type="match status" value="1"/>
</dbReference>
<keyword evidence="8" id="KW-0028">Amino-acid biosynthesis</keyword>
<keyword evidence="5 8" id="KW-0862">Zinc</keyword>